<proteinExistence type="predicted"/>
<evidence type="ECO:0000256" key="1">
    <source>
        <dbReference type="SAM" id="MobiDB-lite"/>
    </source>
</evidence>
<accession>A0A8H7VDJ7</accession>
<name>A0A8H7VDJ7_9FUNG</name>
<protein>
    <submittedName>
        <fullName evidence="2">Uncharacterized protein</fullName>
    </submittedName>
</protein>
<dbReference type="Proteomes" id="UP000646827">
    <property type="component" value="Unassembled WGS sequence"/>
</dbReference>
<evidence type="ECO:0000313" key="2">
    <source>
        <dbReference type="EMBL" id="KAG2214882.1"/>
    </source>
</evidence>
<dbReference type="AlphaFoldDB" id="A0A8H7VDJ7"/>
<keyword evidence="3" id="KW-1185">Reference proteome</keyword>
<feature type="region of interest" description="Disordered" evidence="1">
    <location>
        <begin position="1"/>
        <end position="24"/>
    </location>
</feature>
<sequence>MRGTSCWAIPPRPSGKTQHSQYTPMRGTSCWTIPPRPSDVHYSNVQKLVIIYTRERNILLGDTTKAI</sequence>
<comment type="caution">
    <text evidence="2">The sequence shown here is derived from an EMBL/GenBank/DDBJ whole genome shotgun (WGS) entry which is preliminary data.</text>
</comment>
<organism evidence="2 3">
    <name type="scientific">Circinella minor</name>
    <dbReference type="NCBI Taxonomy" id="1195481"/>
    <lineage>
        <taxon>Eukaryota</taxon>
        <taxon>Fungi</taxon>
        <taxon>Fungi incertae sedis</taxon>
        <taxon>Mucoromycota</taxon>
        <taxon>Mucoromycotina</taxon>
        <taxon>Mucoromycetes</taxon>
        <taxon>Mucorales</taxon>
        <taxon>Lichtheimiaceae</taxon>
        <taxon>Circinella</taxon>
    </lineage>
</organism>
<gene>
    <name evidence="2" type="ORF">INT45_001412</name>
</gene>
<dbReference type="EMBL" id="JAEPRB010000568">
    <property type="protein sequence ID" value="KAG2214882.1"/>
    <property type="molecule type" value="Genomic_DNA"/>
</dbReference>
<reference evidence="2 3" key="1">
    <citation type="submission" date="2020-12" db="EMBL/GenBank/DDBJ databases">
        <title>Metabolic potential, ecology and presence of endohyphal bacteria is reflected in genomic diversity of Mucoromycotina.</title>
        <authorList>
            <person name="Muszewska A."/>
            <person name="Okrasinska A."/>
            <person name="Steczkiewicz K."/>
            <person name="Drgas O."/>
            <person name="Orlowska M."/>
            <person name="Perlinska-Lenart U."/>
            <person name="Aleksandrzak-Piekarczyk T."/>
            <person name="Szatraj K."/>
            <person name="Zielenkiewicz U."/>
            <person name="Pilsyk S."/>
            <person name="Malc E."/>
            <person name="Mieczkowski P."/>
            <person name="Kruszewska J.S."/>
            <person name="Biernat P."/>
            <person name="Pawlowska J."/>
        </authorList>
    </citation>
    <scope>NUCLEOTIDE SEQUENCE [LARGE SCALE GENOMIC DNA]</scope>
    <source>
        <strain evidence="2 3">CBS 142.35</strain>
    </source>
</reference>
<evidence type="ECO:0000313" key="3">
    <source>
        <dbReference type="Proteomes" id="UP000646827"/>
    </source>
</evidence>